<feature type="compositionally biased region" description="Basic residues" evidence="1">
    <location>
        <begin position="1"/>
        <end position="10"/>
    </location>
</feature>
<dbReference type="AlphaFoldDB" id="A0A1W1UV74"/>
<evidence type="ECO:0000313" key="3">
    <source>
        <dbReference type="Proteomes" id="UP000192582"/>
    </source>
</evidence>
<evidence type="ECO:0000256" key="1">
    <source>
        <dbReference type="SAM" id="MobiDB-lite"/>
    </source>
</evidence>
<proteinExistence type="predicted"/>
<accession>A0A1W1UV74</accession>
<gene>
    <name evidence="2" type="ORF">SAMN00790413_05215</name>
</gene>
<dbReference type="Proteomes" id="UP000192582">
    <property type="component" value="Unassembled WGS sequence"/>
</dbReference>
<feature type="region of interest" description="Disordered" evidence="1">
    <location>
        <begin position="1"/>
        <end position="22"/>
    </location>
</feature>
<reference evidence="2 3" key="1">
    <citation type="submission" date="2017-04" db="EMBL/GenBank/DDBJ databases">
        <authorList>
            <person name="Afonso C.L."/>
            <person name="Miller P.J."/>
            <person name="Scott M.A."/>
            <person name="Spackman E."/>
            <person name="Goraichik I."/>
            <person name="Dimitrov K.M."/>
            <person name="Suarez D.L."/>
            <person name="Swayne D.E."/>
        </authorList>
    </citation>
    <scope>NUCLEOTIDE SEQUENCE [LARGE SCALE GENOMIC DNA]</scope>
    <source>
        <strain evidence="2 3">KR-140</strain>
    </source>
</reference>
<organism evidence="2 3">
    <name type="scientific">Deinococcus hopiensis KR-140</name>
    <dbReference type="NCBI Taxonomy" id="695939"/>
    <lineage>
        <taxon>Bacteria</taxon>
        <taxon>Thermotogati</taxon>
        <taxon>Deinococcota</taxon>
        <taxon>Deinococci</taxon>
        <taxon>Deinococcales</taxon>
        <taxon>Deinococcaceae</taxon>
        <taxon>Deinococcus</taxon>
    </lineage>
</organism>
<evidence type="ECO:0000313" key="2">
    <source>
        <dbReference type="EMBL" id="SMB84614.1"/>
    </source>
</evidence>
<sequence length="64" mass="6236">MTEVLRHKKRCQSEDENQPIQTGCVAGTGTGFGATAGAGVVSQGLAGTTGAAGAATSRMGLKAA</sequence>
<dbReference type="EMBL" id="FWWU01000007">
    <property type="protein sequence ID" value="SMB84614.1"/>
    <property type="molecule type" value="Genomic_DNA"/>
</dbReference>
<name>A0A1W1UV74_9DEIO</name>
<keyword evidence="3" id="KW-1185">Reference proteome</keyword>
<dbReference type="RefSeq" id="WP_084046988.1">
    <property type="nucleotide sequence ID" value="NZ_FWWU01000007.1"/>
</dbReference>
<protein>
    <submittedName>
        <fullName evidence="2">Uncharacterized protein</fullName>
    </submittedName>
</protein>